<dbReference type="Proteomes" id="UP000612585">
    <property type="component" value="Unassembled WGS sequence"/>
</dbReference>
<reference evidence="2" key="1">
    <citation type="submission" date="2021-01" db="EMBL/GenBank/DDBJ databases">
        <title>Whole genome shotgun sequence of Virgisporangium aurantiacum NBRC 16421.</title>
        <authorList>
            <person name="Komaki H."/>
            <person name="Tamura T."/>
        </authorList>
    </citation>
    <scope>NUCLEOTIDE SEQUENCE</scope>
    <source>
        <strain evidence="2">NBRC 16421</strain>
    </source>
</reference>
<dbReference type="GO" id="GO:0007165">
    <property type="term" value="P:signal transduction"/>
    <property type="evidence" value="ECO:0007669"/>
    <property type="project" value="InterPro"/>
</dbReference>
<evidence type="ECO:0000313" key="3">
    <source>
        <dbReference type="Proteomes" id="UP000612585"/>
    </source>
</evidence>
<dbReference type="InterPro" id="IPR000157">
    <property type="entry name" value="TIR_dom"/>
</dbReference>
<evidence type="ECO:0000259" key="1">
    <source>
        <dbReference type="Pfam" id="PF13676"/>
    </source>
</evidence>
<name>A0A8J3ZLZ9_9ACTN</name>
<dbReference type="InterPro" id="IPR035897">
    <property type="entry name" value="Toll_tir_struct_dom_sf"/>
</dbReference>
<dbReference type="EMBL" id="BOPG01000103">
    <property type="protein sequence ID" value="GIJ63860.1"/>
    <property type="molecule type" value="Genomic_DNA"/>
</dbReference>
<dbReference type="AlphaFoldDB" id="A0A8J3ZLZ9"/>
<dbReference type="Pfam" id="PF13676">
    <property type="entry name" value="TIR_2"/>
    <property type="match status" value="1"/>
</dbReference>
<evidence type="ECO:0000313" key="2">
    <source>
        <dbReference type="EMBL" id="GIJ63860.1"/>
    </source>
</evidence>
<organism evidence="2 3">
    <name type="scientific">Virgisporangium aurantiacum</name>
    <dbReference type="NCBI Taxonomy" id="175570"/>
    <lineage>
        <taxon>Bacteria</taxon>
        <taxon>Bacillati</taxon>
        <taxon>Actinomycetota</taxon>
        <taxon>Actinomycetes</taxon>
        <taxon>Micromonosporales</taxon>
        <taxon>Micromonosporaceae</taxon>
        <taxon>Virgisporangium</taxon>
    </lineage>
</organism>
<dbReference type="SUPFAM" id="SSF52200">
    <property type="entry name" value="Toll/Interleukin receptor TIR domain"/>
    <property type="match status" value="1"/>
</dbReference>
<gene>
    <name evidence="2" type="ORF">Vau01_113760</name>
</gene>
<proteinExistence type="predicted"/>
<keyword evidence="3" id="KW-1185">Reference proteome</keyword>
<sequence>MTFDPAQTLRGGIIEWAAPSGPPRRCDVSTGPTRRIFLSYRRDDVPPYVRLLKDHLSRRIPGAQVFMDIDSVSLGVDFADKIRTEIESSDALVAVIGAKWMGLTDEPGKSRLDDPDDYVRFEIRTAMVHGVPVIPVLVDGARPFRRDQMPAEIDRFAGLNALELTHLRFDDDIERLARDIQQAIENRVRVARMTVSSSDGAGVTNWGVAIQRLYPVVRDGSVSTDRIPIDGGFEVIAEVAIGGRLMGMVARHMLDVVVVNMTTLQQVGHATFEQPLVPTSTALRAQIRSGFDPLAGTSVGDVLQAQAVYKVTAGVDTETTSAQGELFVVSG</sequence>
<protein>
    <recommendedName>
        <fullName evidence="1">TIR domain-containing protein</fullName>
    </recommendedName>
</protein>
<feature type="domain" description="TIR" evidence="1">
    <location>
        <begin position="36"/>
        <end position="176"/>
    </location>
</feature>
<comment type="caution">
    <text evidence="2">The sequence shown here is derived from an EMBL/GenBank/DDBJ whole genome shotgun (WGS) entry which is preliminary data.</text>
</comment>
<accession>A0A8J3ZLZ9</accession>
<dbReference type="RefSeq" id="WP_204011272.1">
    <property type="nucleotide sequence ID" value="NZ_BOPG01000103.1"/>
</dbReference>
<dbReference type="Gene3D" id="3.40.50.10140">
    <property type="entry name" value="Toll/interleukin-1 receptor homology (TIR) domain"/>
    <property type="match status" value="1"/>
</dbReference>